<feature type="region of interest" description="Disordered" evidence="6">
    <location>
        <begin position="1203"/>
        <end position="1229"/>
    </location>
</feature>
<feature type="transmembrane region" description="Helical" evidence="7">
    <location>
        <begin position="154"/>
        <end position="175"/>
    </location>
</feature>
<sequence>MDAYDAGKQMEVEKADSSRDHSSCSASQCPSNKEEDEPEIVSFGDGDPSNPYNFSKPKKLFIVVACMLLVMNSTIGSSIASGAATQTQQYFDITNDQLLVLPISIYLIGYVIGPLVFAPLSESYGRKPVLIATFIVFTAFTLGTALAPTFAGLIVMRLLAGIGASTPISVIGGVYADIYNTRKARGLVITLFMAATTWGPLIGPVASGYVAPVSWRWAYWVSLIIAGATWPLLLLMPETYGPVVLKHKAQRLRKGTEAAKIKAPIELQKQDVRELVVVVLTRPVRMFLFEAIVMTTCLYLSVVYAIFYIFFQAYPIIFQGIYGFSAGEEGLAFLPIGVGAMISGGIYLLWDSFLARSQAKTPPPAWTQIEEYIRLPLACLGGPFFVLSLFWLGWTARASIHWIVPTLSALPFGIGFLLIFMGELNYLVDAYEVYAASAMGAASCARSIFGVVLPFAAKPMYGTLGVAWACSLLGFLSLLMSAIPFVFIKYGDRIRANSKFCRELKEKKEAEERERRPSVQQQTFDRDTERQGLACVSSRAFGDAWSKPFPPPFVAMIVGCPSPAHMTEECHGVCWVSSPSRDTPYLRAVLTSSSSNADWNFPSPTATPTNPSFGNPAFQTPKTSTFPSHFQDAFSTPQMPDYATPLQPQCASMIATQRPQSSSETLRSNFYANVQAGQPPIMQQPGRGYGLMAFSPVQDHGSAFSPVHGGMHPLDSVQMQTPPPTRGTSVKKSQQPQIAFGTPSTIASRRFMTPQQPAVNVAPAQHTPVQFPQLQFSPELYHFANPGPASAPIMPQTQLLWDNISTPAPFPQHMPLDDPFAPGTPVGPWPQHSPLFEQEQQYDPALADSITAQAGWKVTPGFNIGTQATTKAICHPDDLHVLAPVLATEPGCSTSQDKETKELISTLPSHLRSGVPWLSTFCSTHRKLNSLPIISLWKAIVSELDVEVVEVWSQSTLTRLQSHFINRLARISWPSQTSKCEACSLSSLAGDNDLLIALGAVTLATLSPRNWDKSKRVFFLQGLLRGRANPGHASGSIQKMRELGSQLRDIRSALRKAVVDGGRSAQSSPTAHAASERHSVPPRPQRADYQADHLAVALKALAQSDEQKHDVQPVGTERTSVAASESAESSSTLRNASNPFQDTFQLDEQNLPANPGAASSVYSRSQSGESYCNSKSSSKTSVASIMREESIIDLYRHSVFPRPDGDEACTTAASTSHTKPPRNPNSELAKYPRHHLTPIWIPRSNYGGEEAMRTSALWKRRIATEPRLRVGKNGEVKGPLDSVSEISCPGDDVWF</sequence>
<dbReference type="InterPro" id="IPR011701">
    <property type="entry name" value="MFS"/>
</dbReference>
<dbReference type="GO" id="GO:0022857">
    <property type="term" value="F:transmembrane transporter activity"/>
    <property type="evidence" value="ECO:0007669"/>
    <property type="project" value="InterPro"/>
</dbReference>
<protein>
    <recommendedName>
        <fullName evidence="8">Major facilitator superfamily (MFS) profile domain-containing protein</fullName>
    </recommendedName>
</protein>
<dbReference type="EMBL" id="NAJL01000027">
    <property type="protein sequence ID" value="TKA26657.1"/>
    <property type="molecule type" value="Genomic_DNA"/>
</dbReference>
<feature type="compositionally biased region" description="Low complexity" evidence="6">
    <location>
        <begin position="1116"/>
        <end position="1132"/>
    </location>
</feature>
<feature type="transmembrane region" description="Helical" evidence="7">
    <location>
        <begin position="433"/>
        <end position="453"/>
    </location>
</feature>
<feature type="compositionally biased region" description="Basic and acidic residues" evidence="6">
    <location>
        <begin position="1074"/>
        <end position="1085"/>
    </location>
</feature>
<dbReference type="SUPFAM" id="SSF103473">
    <property type="entry name" value="MFS general substrate transporter"/>
    <property type="match status" value="1"/>
</dbReference>
<evidence type="ECO:0000256" key="1">
    <source>
        <dbReference type="ARBA" id="ARBA00004141"/>
    </source>
</evidence>
<keyword evidence="10" id="KW-1185">Reference proteome</keyword>
<dbReference type="PANTHER" id="PTHR23502:SF74">
    <property type="entry name" value="MAJOR FACILITATOR SUPERFAMILY (MFS) PROFILE DOMAIN-CONTAINING PROTEIN"/>
    <property type="match status" value="1"/>
</dbReference>
<dbReference type="CDD" id="cd17323">
    <property type="entry name" value="MFS_Tpo1_MDR_like"/>
    <property type="match status" value="1"/>
</dbReference>
<dbReference type="Pfam" id="PF07690">
    <property type="entry name" value="MFS_1"/>
    <property type="match status" value="1"/>
</dbReference>
<feature type="compositionally biased region" description="Basic and acidic residues" evidence="6">
    <location>
        <begin position="8"/>
        <end position="22"/>
    </location>
</feature>
<reference evidence="9 10" key="1">
    <citation type="submission" date="2017-03" db="EMBL/GenBank/DDBJ databases">
        <title>Genomes of endolithic fungi from Antarctica.</title>
        <authorList>
            <person name="Coleine C."/>
            <person name="Masonjones S."/>
            <person name="Stajich J.E."/>
        </authorList>
    </citation>
    <scope>NUCLEOTIDE SEQUENCE [LARGE SCALE GENOMIC DNA]</scope>
    <source>
        <strain evidence="9 10">CCFEE 6315</strain>
    </source>
</reference>
<feature type="region of interest" description="Disordered" evidence="6">
    <location>
        <begin position="1103"/>
        <end position="1179"/>
    </location>
</feature>
<evidence type="ECO:0000256" key="5">
    <source>
        <dbReference type="ARBA" id="ARBA00023136"/>
    </source>
</evidence>
<feature type="compositionally biased region" description="Polar residues" evidence="6">
    <location>
        <begin position="1133"/>
        <end position="1152"/>
    </location>
</feature>
<evidence type="ECO:0000256" key="6">
    <source>
        <dbReference type="SAM" id="MobiDB-lite"/>
    </source>
</evidence>
<feature type="region of interest" description="Disordered" evidence="6">
    <location>
        <begin position="506"/>
        <end position="527"/>
    </location>
</feature>
<dbReference type="InterPro" id="IPR020846">
    <property type="entry name" value="MFS_dom"/>
</dbReference>
<dbReference type="Gene3D" id="1.20.1250.20">
    <property type="entry name" value="MFS general substrate transporter like domains"/>
    <property type="match status" value="1"/>
</dbReference>
<comment type="subcellular location">
    <subcellularLocation>
        <location evidence="1">Membrane</location>
        <topology evidence="1">Multi-pass membrane protein</topology>
    </subcellularLocation>
</comment>
<feature type="region of interest" description="Disordered" evidence="6">
    <location>
        <begin position="1"/>
        <end position="48"/>
    </location>
</feature>
<evidence type="ECO:0000259" key="8">
    <source>
        <dbReference type="PROSITE" id="PS50850"/>
    </source>
</evidence>
<feature type="transmembrane region" description="Helical" evidence="7">
    <location>
        <begin position="60"/>
        <end position="79"/>
    </location>
</feature>
<evidence type="ECO:0000256" key="7">
    <source>
        <dbReference type="SAM" id="Phobius"/>
    </source>
</evidence>
<dbReference type="OrthoDB" id="5141738at2759"/>
<feature type="transmembrane region" description="Helical" evidence="7">
    <location>
        <begin position="331"/>
        <end position="350"/>
    </location>
</feature>
<dbReference type="PROSITE" id="PS50850">
    <property type="entry name" value="MFS"/>
    <property type="match status" value="1"/>
</dbReference>
<feature type="transmembrane region" description="Helical" evidence="7">
    <location>
        <begin position="129"/>
        <end position="148"/>
    </location>
</feature>
<dbReference type="FunFam" id="1.20.1250.20:FF:000082">
    <property type="entry name" value="MFS multidrug transporter, putative"/>
    <property type="match status" value="1"/>
</dbReference>
<comment type="similarity">
    <text evidence="2">Belongs to the major facilitator superfamily.</text>
</comment>
<evidence type="ECO:0000313" key="10">
    <source>
        <dbReference type="Proteomes" id="UP000308549"/>
    </source>
</evidence>
<accession>A0A4U0TWH4</accession>
<feature type="domain" description="Major facilitator superfamily (MFS) profile" evidence="8">
    <location>
        <begin position="62"/>
        <end position="492"/>
    </location>
</feature>
<feature type="transmembrane region" description="Helical" evidence="7">
    <location>
        <begin position="187"/>
        <end position="211"/>
    </location>
</feature>
<keyword evidence="5 7" id="KW-0472">Membrane</keyword>
<dbReference type="PANTHER" id="PTHR23502">
    <property type="entry name" value="MAJOR FACILITATOR SUPERFAMILY"/>
    <property type="match status" value="1"/>
</dbReference>
<keyword evidence="3 7" id="KW-0812">Transmembrane</keyword>
<evidence type="ECO:0000256" key="2">
    <source>
        <dbReference type="ARBA" id="ARBA00008335"/>
    </source>
</evidence>
<dbReference type="InterPro" id="IPR036259">
    <property type="entry name" value="MFS_trans_sf"/>
</dbReference>
<proteinExistence type="inferred from homology"/>
<gene>
    <name evidence="9" type="ORF">B0A50_04765</name>
</gene>
<evidence type="ECO:0000313" key="9">
    <source>
        <dbReference type="EMBL" id="TKA26657.1"/>
    </source>
</evidence>
<dbReference type="GO" id="GO:0005886">
    <property type="term" value="C:plasma membrane"/>
    <property type="evidence" value="ECO:0007669"/>
    <property type="project" value="TreeGrafter"/>
</dbReference>
<name>A0A4U0TWH4_9PEZI</name>
<feature type="transmembrane region" description="Helical" evidence="7">
    <location>
        <begin position="400"/>
        <end position="421"/>
    </location>
</feature>
<feature type="transmembrane region" description="Helical" evidence="7">
    <location>
        <begin position="99"/>
        <end position="117"/>
    </location>
</feature>
<keyword evidence="4 7" id="KW-1133">Transmembrane helix</keyword>
<feature type="compositionally biased region" description="Basic and acidic residues" evidence="6">
    <location>
        <begin position="506"/>
        <end position="517"/>
    </location>
</feature>
<feature type="transmembrane region" description="Helical" evidence="7">
    <location>
        <begin position="465"/>
        <end position="488"/>
    </location>
</feature>
<comment type="caution">
    <text evidence="9">The sequence shown here is derived from an EMBL/GenBank/DDBJ whole genome shotgun (WGS) entry which is preliminary data.</text>
</comment>
<feature type="transmembrane region" description="Helical" evidence="7">
    <location>
        <begin position="287"/>
        <end position="311"/>
    </location>
</feature>
<organism evidence="9 10">
    <name type="scientific">Salinomyces thailandicus</name>
    <dbReference type="NCBI Taxonomy" id="706561"/>
    <lineage>
        <taxon>Eukaryota</taxon>
        <taxon>Fungi</taxon>
        <taxon>Dikarya</taxon>
        <taxon>Ascomycota</taxon>
        <taxon>Pezizomycotina</taxon>
        <taxon>Dothideomycetes</taxon>
        <taxon>Dothideomycetidae</taxon>
        <taxon>Mycosphaerellales</taxon>
        <taxon>Teratosphaeriaceae</taxon>
        <taxon>Salinomyces</taxon>
    </lineage>
</organism>
<evidence type="ECO:0000256" key="3">
    <source>
        <dbReference type="ARBA" id="ARBA00022692"/>
    </source>
</evidence>
<feature type="region of interest" description="Disordered" evidence="6">
    <location>
        <begin position="1058"/>
        <end position="1085"/>
    </location>
</feature>
<dbReference type="Proteomes" id="UP000308549">
    <property type="component" value="Unassembled WGS sequence"/>
</dbReference>
<feature type="transmembrane region" description="Helical" evidence="7">
    <location>
        <begin position="217"/>
        <end position="236"/>
    </location>
</feature>
<evidence type="ECO:0000256" key="4">
    <source>
        <dbReference type="ARBA" id="ARBA00022989"/>
    </source>
</evidence>
<feature type="compositionally biased region" description="Low complexity" evidence="6">
    <location>
        <begin position="1167"/>
        <end position="1179"/>
    </location>
</feature>